<dbReference type="STRING" id="1664694.A0A0N1HAC5"/>
<dbReference type="Proteomes" id="UP000038010">
    <property type="component" value="Unassembled WGS sequence"/>
</dbReference>
<dbReference type="PANTHER" id="PTHR24419:SF18">
    <property type="entry name" value="SERINE_THREONINE-PROTEIN KINASE HASPIN"/>
    <property type="match status" value="1"/>
</dbReference>
<dbReference type="GO" id="GO:0035556">
    <property type="term" value="P:intracellular signal transduction"/>
    <property type="evidence" value="ECO:0007669"/>
    <property type="project" value="TreeGrafter"/>
</dbReference>
<organism evidence="2 3">
    <name type="scientific">Cyphellophora attinorum</name>
    <dbReference type="NCBI Taxonomy" id="1664694"/>
    <lineage>
        <taxon>Eukaryota</taxon>
        <taxon>Fungi</taxon>
        <taxon>Dikarya</taxon>
        <taxon>Ascomycota</taxon>
        <taxon>Pezizomycotina</taxon>
        <taxon>Eurotiomycetes</taxon>
        <taxon>Chaetothyriomycetidae</taxon>
        <taxon>Chaetothyriales</taxon>
        <taxon>Cyphellophoraceae</taxon>
        <taxon>Cyphellophora</taxon>
    </lineage>
</organism>
<dbReference type="GeneID" id="28737109"/>
<dbReference type="InterPro" id="IPR000719">
    <property type="entry name" value="Prot_kinase_dom"/>
</dbReference>
<dbReference type="PROSITE" id="PS50011">
    <property type="entry name" value="PROTEIN_KINASE_DOM"/>
    <property type="match status" value="1"/>
</dbReference>
<dbReference type="OrthoDB" id="5327538at2759"/>
<keyword evidence="3" id="KW-1185">Reference proteome</keyword>
<name>A0A0N1HAC5_9EURO</name>
<dbReference type="VEuPathDB" id="FungiDB:AB675_5048"/>
<feature type="domain" description="Protein kinase" evidence="1">
    <location>
        <begin position="151"/>
        <end position="518"/>
    </location>
</feature>
<evidence type="ECO:0000259" key="1">
    <source>
        <dbReference type="PROSITE" id="PS50011"/>
    </source>
</evidence>
<comment type="caution">
    <text evidence="2">The sequence shown here is derived from an EMBL/GenBank/DDBJ whole genome shotgun (WGS) entry which is preliminary data.</text>
</comment>
<dbReference type="InterPro" id="IPR011009">
    <property type="entry name" value="Kinase-like_dom_sf"/>
</dbReference>
<dbReference type="Pfam" id="PF12330">
    <property type="entry name" value="Haspin_kinase"/>
    <property type="match status" value="1"/>
</dbReference>
<dbReference type="Gene3D" id="1.10.510.10">
    <property type="entry name" value="Transferase(Phosphotransferase) domain 1"/>
    <property type="match status" value="1"/>
</dbReference>
<gene>
    <name evidence="2" type="ORF">AB675_5048</name>
</gene>
<dbReference type="GO" id="GO:0072354">
    <property type="term" value="F:histone H3T3 kinase activity"/>
    <property type="evidence" value="ECO:0007669"/>
    <property type="project" value="TreeGrafter"/>
</dbReference>
<dbReference type="Gene3D" id="3.30.200.20">
    <property type="entry name" value="Phosphorylase Kinase, domain 1"/>
    <property type="match status" value="1"/>
</dbReference>
<dbReference type="PANTHER" id="PTHR24419">
    <property type="entry name" value="INTERLEUKIN-1 RECEPTOR-ASSOCIATED KINASE"/>
    <property type="match status" value="1"/>
</dbReference>
<dbReference type="SUPFAM" id="SSF56112">
    <property type="entry name" value="Protein kinase-like (PK-like)"/>
    <property type="match status" value="1"/>
</dbReference>
<dbReference type="RefSeq" id="XP_017999480.1">
    <property type="nucleotide sequence ID" value="XM_018145229.1"/>
</dbReference>
<dbReference type="AlphaFoldDB" id="A0A0N1HAC5"/>
<accession>A0A0N1HAC5</accession>
<reference evidence="2 3" key="1">
    <citation type="submission" date="2015-06" db="EMBL/GenBank/DDBJ databases">
        <title>Draft genome of the ant-associated black yeast Phialophora attae CBS 131958.</title>
        <authorList>
            <person name="Moreno L.F."/>
            <person name="Stielow B.J."/>
            <person name="de Hoog S."/>
            <person name="Vicente V.A."/>
            <person name="Weiss V.A."/>
            <person name="de Vries M."/>
            <person name="Cruz L.M."/>
            <person name="Souza E.M."/>
        </authorList>
    </citation>
    <scope>NUCLEOTIDE SEQUENCE [LARGE SCALE GENOMIC DNA]</scope>
    <source>
        <strain evidence="2 3">CBS 131958</strain>
    </source>
</reference>
<sequence length="524" mass="58876">MALMNLSTGPRQRDKVYGRKRLVPLATSDANRSLFAGNDPSLSLEKAVAKLSIKEAHDSIQTQRSAAALNDNQYQEERLPGRCDKQEHDEPPQDVSFAPDEDVVTVSKPVVERKVALSKEERAVLKPVMAFHRVASFARDFSAFGSQLTKEFDVRKLNEGSYSDCFVVRKPNEDVETAVLKIIPLECNGRASSGAASRAYDFLREVKLLAALEDFHGFAQIFRSRIVRGRMHDQMIQAARDWLETTQEDVDKTIDPGSRYPEDQIYGVIEMAYAGTDLDLLEKPSAFQAFDVFWMVAILLAKAEKEIEFEHRDLHMSNICFRPGNEGTVDVSTGFVQDMRKNPSKVLGLSGLRVSIIDYTHSRMRDAKTGEILYNPECPFTAEEMASYKRERRPCDQLDTIVKAQQWMSQSHQIQKDGAAKYETFTPKTNVIWLSNVLYELTKTAGSKKKRCHVPGSSATAKDLQDDLWNKLAKTLKWIGSPDLHSLPESAERFLNEAMDLGLIAKPDVDAFMESLNIDASPAG</sequence>
<dbReference type="GO" id="GO:0005737">
    <property type="term" value="C:cytoplasm"/>
    <property type="evidence" value="ECO:0007669"/>
    <property type="project" value="TreeGrafter"/>
</dbReference>
<protein>
    <recommendedName>
        <fullName evidence="1">Protein kinase domain-containing protein</fullName>
    </recommendedName>
</protein>
<dbReference type="GO" id="GO:0005524">
    <property type="term" value="F:ATP binding"/>
    <property type="evidence" value="ECO:0007669"/>
    <property type="project" value="InterPro"/>
</dbReference>
<dbReference type="EMBL" id="LFJN01000015">
    <property type="protein sequence ID" value="KPI39517.1"/>
    <property type="molecule type" value="Genomic_DNA"/>
</dbReference>
<dbReference type="GO" id="GO:0000278">
    <property type="term" value="P:mitotic cell cycle"/>
    <property type="evidence" value="ECO:0007669"/>
    <property type="project" value="TreeGrafter"/>
</dbReference>
<evidence type="ECO:0000313" key="3">
    <source>
        <dbReference type="Proteomes" id="UP000038010"/>
    </source>
</evidence>
<dbReference type="GO" id="GO:0005634">
    <property type="term" value="C:nucleus"/>
    <property type="evidence" value="ECO:0007669"/>
    <property type="project" value="TreeGrafter"/>
</dbReference>
<proteinExistence type="predicted"/>
<evidence type="ECO:0000313" key="2">
    <source>
        <dbReference type="EMBL" id="KPI39517.1"/>
    </source>
</evidence>